<comment type="caution">
    <text evidence="1">The sequence shown here is derived from an EMBL/GenBank/DDBJ whole genome shotgun (WGS) entry which is preliminary data.</text>
</comment>
<proteinExistence type="predicted"/>
<dbReference type="EMBL" id="CM042011">
    <property type="protein sequence ID" value="KAI3767221.1"/>
    <property type="molecule type" value="Genomic_DNA"/>
</dbReference>
<keyword evidence="2" id="KW-1185">Reference proteome</keyword>
<accession>A0ACB9F8J8</accession>
<organism evidence="1 2">
    <name type="scientific">Cichorium intybus</name>
    <name type="common">Chicory</name>
    <dbReference type="NCBI Taxonomy" id="13427"/>
    <lineage>
        <taxon>Eukaryota</taxon>
        <taxon>Viridiplantae</taxon>
        <taxon>Streptophyta</taxon>
        <taxon>Embryophyta</taxon>
        <taxon>Tracheophyta</taxon>
        <taxon>Spermatophyta</taxon>
        <taxon>Magnoliopsida</taxon>
        <taxon>eudicotyledons</taxon>
        <taxon>Gunneridae</taxon>
        <taxon>Pentapetalae</taxon>
        <taxon>asterids</taxon>
        <taxon>campanulids</taxon>
        <taxon>Asterales</taxon>
        <taxon>Asteraceae</taxon>
        <taxon>Cichorioideae</taxon>
        <taxon>Cichorieae</taxon>
        <taxon>Cichoriinae</taxon>
        <taxon>Cichorium</taxon>
    </lineage>
</organism>
<evidence type="ECO:0000313" key="2">
    <source>
        <dbReference type="Proteomes" id="UP001055811"/>
    </source>
</evidence>
<reference evidence="2" key="1">
    <citation type="journal article" date="2022" name="Mol. Ecol. Resour.">
        <title>The genomes of chicory, endive, great burdock and yacon provide insights into Asteraceae palaeo-polyploidization history and plant inulin production.</title>
        <authorList>
            <person name="Fan W."/>
            <person name="Wang S."/>
            <person name="Wang H."/>
            <person name="Wang A."/>
            <person name="Jiang F."/>
            <person name="Liu H."/>
            <person name="Zhao H."/>
            <person name="Xu D."/>
            <person name="Zhang Y."/>
        </authorList>
    </citation>
    <scope>NUCLEOTIDE SEQUENCE [LARGE SCALE GENOMIC DNA]</scope>
    <source>
        <strain evidence="2">cv. Punajuju</strain>
    </source>
</reference>
<gene>
    <name evidence="1" type="ORF">L2E82_17309</name>
</gene>
<dbReference type="Proteomes" id="UP001055811">
    <property type="component" value="Linkage Group LG03"/>
</dbReference>
<protein>
    <submittedName>
        <fullName evidence="1">Uncharacterized protein</fullName>
    </submittedName>
</protein>
<name>A0ACB9F8J8_CICIN</name>
<sequence>MSSASSKYVLGSSMNVFVSMPEGGDEGVAKMKTRLAIIFAKFVIVIACTMRYFLPDGIDARAIQQYDPPASSSGNSSYEQIPANAKTVPFLRGCSSPICLSMPHQSSYSWK</sequence>
<evidence type="ECO:0000313" key="1">
    <source>
        <dbReference type="EMBL" id="KAI3767221.1"/>
    </source>
</evidence>
<reference evidence="1 2" key="2">
    <citation type="journal article" date="2022" name="Mol. Ecol. Resour.">
        <title>The genomes of chicory, endive, great burdock and yacon provide insights into Asteraceae paleo-polyploidization history and plant inulin production.</title>
        <authorList>
            <person name="Fan W."/>
            <person name="Wang S."/>
            <person name="Wang H."/>
            <person name="Wang A."/>
            <person name="Jiang F."/>
            <person name="Liu H."/>
            <person name="Zhao H."/>
            <person name="Xu D."/>
            <person name="Zhang Y."/>
        </authorList>
    </citation>
    <scope>NUCLEOTIDE SEQUENCE [LARGE SCALE GENOMIC DNA]</scope>
    <source>
        <strain evidence="2">cv. Punajuju</strain>
        <tissue evidence="1">Leaves</tissue>
    </source>
</reference>